<proteinExistence type="inferred from homology"/>
<dbReference type="InterPro" id="IPR018391">
    <property type="entry name" value="PQQ_b-propeller_rpt"/>
</dbReference>
<comment type="caution">
    <text evidence="6">The sequence shown here is derived from an EMBL/GenBank/DDBJ whole genome shotgun (WGS) entry which is preliminary data.</text>
</comment>
<dbReference type="Pfam" id="PF13360">
    <property type="entry name" value="PQQ_2"/>
    <property type="match status" value="2"/>
</dbReference>
<dbReference type="GO" id="GO:0016491">
    <property type="term" value="F:oxidoreductase activity"/>
    <property type="evidence" value="ECO:0007669"/>
    <property type="project" value="UniProtKB-KW"/>
</dbReference>
<dbReference type="PANTHER" id="PTHR32303">
    <property type="entry name" value="QUINOPROTEIN ALCOHOL DEHYDROGENASE (CYTOCHROME C)"/>
    <property type="match status" value="1"/>
</dbReference>
<feature type="domain" description="Pyrrolo-quinoline quinone repeat" evidence="5">
    <location>
        <begin position="415"/>
        <end position="541"/>
    </location>
</feature>
<dbReference type="STRING" id="157652.A0A371EQS9"/>
<evidence type="ECO:0000313" key="6">
    <source>
        <dbReference type="EMBL" id="RDX68420.1"/>
    </source>
</evidence>
<feature type="transmembrane region" description="Helical" evidence="4">
    <location>
        <begin position="47"/>
        <end position="65"/>
    </location>
</feature>
<evidence type="ECO:0000256" key="1">
    <source>
        <dbReference type="ARBA" id="ARBA00001931"/>
    </source>
</evidence>
<evidence type="ECO:0000256" key="3">
    <source>
        <dbReference type="ARBA" id="ARBA00023002"/>
    </source>
</evidence>
<keyword evidence="4" id="KW-1133">Transmembrane helix</keyword>
<keyword evidence="4" id="KW-0472">Membrane</keyword>
<dbReference type="SUPFAM" id="SSF50998">
    <property type="entry name" value="Quinoprotein alcohol dehydrogenase-like"/>
    <property type="match status" value="1"/>
</dbReference>
<keyword evidence="3" id="KW-0560">Oxidoreductase</keyword>
<comment type="similarity">
    <text evidence="2">Belongs to the bacterial PQQ dehydrogenase family.</text>
</comment>
<evidence type="ECO:0000313" key="7">
    <source>
        <dbReference type="Proteomes" id="UP000257109"/>
    </source>
</evidence>
<protein>
    <submittedName>
        <fullName evidence="6">Polyvinylalcohol dehydrogenase</fullName>
    </submittedName>
</protein>
<evidence type="ECO:0000259" key="5">
    <source>
        <dbReference type="Pfam" id="PF13360"/>
    </source>
</evidence>
<feature type="domain" description="Pyrrolo-quinoline quinone repeat" evidence="5">
    <location>
        <begin position="108"/>
        <end position="352"/>
    </location>
</feature>
<dbReference type="InterPro" id="IPR011047">
    <property type="entry name" value="Quinoprotein_ADH-like_sf"/>
</dbReference>
<dbReference type="OrthoDB" id="416253at2759"/>
<dbReference type="Gene3D" id="2.140.10.10">
    <property type="entry name" value="Quinoprotein alcohol dehydrogenase-like superfamily"/>
    <property type="match status" value="1"/>
</dbReference>
<evidence type="ECO:0000256" key="4">
    <source>
        <dbReference type="SAM" id="Phobius"/>
    </source>
</evidence>
<dbReference type="EMBL" id="QJKJ01012552">
    <property type="protein sequence ID" value="RDX68420.1"/>
    <property type="molecule type" value="Genomic_DNA"/>
</dbReference>
<organism evidence="6 7">
    <name type="scientific">Mucuna pruriens</name>
    <name type="common">Velvet bean</name>
    <name type="synonym">Dolichos pruriens</name>
    <dbReference type="NCBI Taxonomy" id="157652"/>
    <lineage>
        <taxon>Eukaryota</taxon>
        <taxon>Viridiplantae</taxon>
        <taxon>Streptophyta</taxon>
        <taxon>Embryophyta</taxon>
        <taxon>Tracheophyta</taxon>
        <taxon>Spermatophyta</taxon>
        <taxon>Magnoliopsida</taxon>
        <taxon>eudicotyledons</taxon>
        <taxon>Gunneridae</taxon>
        <taxon>Pentapetalae</taxon>
        <taxon>rosids</taxon>
        <taxon>fabids</taxon>
        <taxon>Fabales</taxon>
        <taxon>Fabaceae</taxon>
        <taxon>Papilionoideae</taxon>
        <taxon>50 kb inversion clade</taxon>
        <taxon>NPAAA clade</taxon>
        <taxon>indigoferoid/millettioid clade</taxon>
        <taxon>Phaseoleae</taxon>
        <taxon>Mucuna</taxon>
    </lineage>
</organism>
<sequence length="577" mass="62587">MIKSVQDHDELIESKLISNFQFSFLTRLATPSPGSNSMTQRKYSMRLVLCLLLLCVDAAVVVLAASSDGLRQQSQDWLNHGGDLFNRRYACKEYKISPETAPNLRMKWKFYTGKDITATPAIYDGTLYFPSWNGNIYAVKEADGSLVWKQNLQNLTGLNATGFVLNVNWTVSRSTPTVAGDLLIVGIYGPAVVIAVKRTSGELVWKTTLDYHPAALITMSGTYYNGSYYVGTSSLEEGLPIEQCCIFRGSFAKLDARSGAILWKTYMLPNNNNTRGEYAGAAIWGSSPSIDVDRNHVYIATGNLYSAPLRILQCQERQNNQTKPAQPDECVEPENHSNSILALDLVSGNITWYRQLGGYDVWFFACINASTPNCPPAGPTPDADFGEAPMMLTTYVNRTKKDMVVAVQKSGFAWALDRNNGNLVWFTEAGPGGFAGGGTWGAATDERRVYTNIANSEAKNFTLAPSNMITTTGGWVAMDSTNGKILWSTANPSNSSANGPVSVANEVVFAGSTDKVGSIYAIDAKNGKILWSYQTGGSVYGGMSISNGCIYVGYGYNVHLGSASNLTGGTSLFAFCV</sequence>
<accession>A0A371EQS9</accession>
<feature type="non-terminal residue" evidence="6">
    <location>
        <position position="1"/>
    </location>
</feature>
<dbReference type="PANTHER" id="PTHR32303:SF10">
    <property type="entry name" value="OUTER MEMBRANE PROTEIN ASSEMBLY FACTOR BAMB"/>
    <property type="match status" value="1"/>
</dbReference>
<name>A0A371EQS9_MUCPR</name>
<dbReference type="InterPro" id="IPR002372">
    <property type="entry name" value="PQQ_rpt_dom"/>
</dbReference>
<dbReference type="AlphaFoldDB" id="A0A371EQS9"/>
<dbReference type="Proteomes" id="UP000257109">
    <property type="component" value="Unassembled WGS sequence"/>
</dbReference>
<gene>
    <name evidence="6" type="primary">pvaA</name>
    <name evidence="6" type="ORF">CR513_52597</name>
</gene>
<keyword evidence="7" id="KW-1185">Reference proteome</keyword>
<evidence type="ECO:0000256" key="2">
    <source>
        <dbReference type="ARBA" id="ARBA00008156"/>
    </source>
</evidence>
<reference evidence="6" key="1">
    <citation type="submission" date="2018-05" db="EMBL/GenBank/DDBJ databases">
        <title>Draft genome of Mucuna pruriens seed.</title>
        <authorList>
            <person name="Nnadi N.E."/>
            <person name="Vos R."/>
            <person name="Hasami M.H."/>
            <person name="Devisetty U.K."/>
            <person name="Aguiy J.C."/>
        </authorList>
    </citation>
    <scope>NUCLEOTIDE SEQUENCE [LARGE SCALE GENOMIC DNA]</scope>
    <source>
        <strain evidence="6">JCA_2017</strain>
    </source>
</reference>
<keyword evidence="4" id="KW-0812">Transmembrane</keyword>
<dbReference type="SMART" id="SM00564">
    <property type="entry name" value="PQQ"/>
    <property type="match status" value="6"/>
</dbReference>
<comment type="cofactor">
    <cofactor evidence="1">
        <name>pyrroloquinoline quinone</name>
        <dbReference type="ChEBI" id="CHEBI:58442"/>
    </cofactor>
</comment>